<proteinExistence type="predicted"/>
<comment type="function">
    <text evidence="5">Transfers electrons from cytochrome c551 to cytochrome oxidase.</text>
</comment>
<evidence type="ECO:0000256" key="4">
    <source>
        <dbReference type="ARBA" id="ARBA00023008"/>
    </source>
</evidence>
<dbReference type="GO" id="GO:0042597">
    <property type="term" value="C:periplasmic space"/>
    <property type="evidence" value="ECO:0007669"/>
    <property type="project" value="UniProtKB-SubCell"/>
</dbReference>
<keyword evidence="1 5" id="KW-0813">Transport</keyword>
<feature type="signal peptide" evidence="5">
    <location>
        <begin position="1"/>
        <end position="28"/>
    </location>
</feature>
<evidence type="ECO:0000313" key="8">
    <source>
        <dbReference type="Proteomes" id="UP000737113"/>
    </source>
</evidence>
<evidence type="ECO:0000256" key="1">
    <source>
        <dbReference type="ARBA" id="ARBA00022448"/>
    </source>
</evidence>
<feature type="domain" description="Blue (type 1) copper" evidence="6">
    <location>
        <begin position="30"/>
        <end position="153"/>
    </location>
</feature>
<dbReference type="InterPro" id="IPR028871">
    <property type="entry name" value="BlueCu_1_BS"/>
</dbReference>
<dbReference type="GO" id="GO:0009055">
    <property type="term" value="F:electron transfer activity"/>
    <property type="evidence" value="ECO:0007669"/>
    <property type="project" value="InterPro"/>
</dbReference>
<dbReference type="InterPro" id="IPR000923">
    <property type="entry name" value="BlueCu_1"/>
</dbReference>
<dbReference type="PANTHER" id="PTHR38439:SF2">
    <property type="entry name" value="OUTER MEMBRANE PROTEIN H.8"/>
    <property type="match status" value="1"/>
</dbReference>
<gene>
    <name evidence="7" type="primary">azu</name>
    <name evidence="7" type="ORF">HC757_14815</name>
</gene>
<keyword evidence="3 5" id="KW-0249">Electron transport</keyword>
<evidence type="ECO:0000259" key="6">
    <source>
        <dbReference type="Pfam" id="PF00127"/>
    </source>
</evidence>
<name>A0A972JJS4_9GAMM</name>
<evidence type="ECO:0000313" key="7">
    <source>
        <dbReference type="EMBL" id="NMH66428.1"/>
    </source>
</evidence>
<dbReference type="InterPro" id="IPR014068">
    <property type="entry name" value="Azurin"/>
</dbReference>
<keyword evidence="8" id="KW-1185">Reference proteome</keyword>
<comment type="subcellular location">
    <subcellularLocation>
        <location evidence="5">Periplasm</location>
    </subcellularLocation>
</comment>
<dbReference type="NCBIfam" id="TIGR02695">
    <property type="entry name" value="azurin"/>
    <property type="match status" value="1"/>
</dbReference>
<dbReference type="Proteomes" id="UP000737113">
    <property type="component" value="Unassembled WGS sequence"/>
</dbReference>
<keyword evidence="2 5" id="KW-0479">Metal-binding</keyword>
<dbReference type="SUPFAM" id="SSF49503">
    <property type="entry name" value="Cupredoxins"/>
    <property type="match status" value="1"/>
</dbReference>
<dbReference type="Gene3D" id="2.60.40.420">
    <property type="entry name" value="Cupredoxins - blue copper proteins"/>
    <property type="match status" value="1"/>
</dbReference>
<feature type="chain" id="PRO_5038155309" description="Azurin" evidence="5">
    <location>
        <begin position="29"/>
        <end position="157"/>
    </location>
</feature>
<dbReference type="InterPro" id="IPR008972">
    <property type="entry name" value="Cupredoxin"/>
</dbReference>
<comment type="caution">
    <text evidence="7">The sequence shown here is derived from an EMBL/GenBank/DDBJ whole genome shotgun (WGS) entry which is preliminary data.</text>
</comment>
<dbReference type="CDD" id="cd13922">
    <property type="entry name" value="Azurin"/>
    <property type="match status" value="1"/>
</dbReference>
<keyword evidence="5" id="KW-0732">Signal</keyword>
<dbReference type="RefSeq" id="WP_169565156.1">
    <property type="nucleotide sequence ID" value="NZ_JAAXYH010000012.1"/>
</dbReference>
<keyword evidence="5" id="KW-0574">Periplasm</keyword>
<evidence type="ECO:0000256" key="2">
    <source>
        <dbReference type="ARBA" id="ARBA00022723"/>
    </source>
</evidence>
<dbReference type="PROSITE" id="PS00196">
    <property type="entry name" value="COPPER_BLUE"/>
    <property type="match status" value="1"/>
</dbReference>
<dbReference type="EMBL" id="JAAXYH010000012">
    <property type="protein sequence ID" value="NMH66428.1"/>
    <property type="molecule type" value="Genomic_DNA"/>
</dbReference>
<dbReference type="GO" id="GO:0005507">
    <property type="term" value="F:copper ion binding"/>
    <property type="evidence" value="ECO:0007669"/>
    <property type="project" value="UniProtKB-UniRule"/>
</dbReference>
<evidence type="ECO:0000256" key="3">
    <source>
        <dbReference type="ARBA" id="ARBA00022982"/>
    </source>
</evidence>
<dbReference type="Pfam" id="PF00127">
    <property type="entry name" value="Copper-bind"/>
    <property type="match status" value="1"/>
</dbReference>
<organism evidence="7 8">
    <name type="scientific">Shewanella salipaludis</name>
    <dbReference type="NCBI Taxonomy" id="2723052"/>
    <lineage>
        <taxon>Bacteria</taxon>
        <taxon>Pseudomonadati</taxon>
        <taxon>Pseudomonadota</taxon>
        <taxon>Gammaproteobacteria</taxon>
        <taxon>Alteromonadales</taxon>
        <taxon>Shewanellaceae</taxon>
        <taxon>Shewanella</taxon>
    </lineage>
</organism>
<accession>A0A972JJS4</accession>
<evidence type="ECO:0000256" key="5">
    <source>
        <dbReference type="RuleBase" id="RU363017"/>
    </source>
</evidence>
<reference evidence="7" key="1">
    <citation type="submission" date="2020-04" db="EMBL/GenBank/DDBJ databases">
        <title>Description of Shewanella salipaludis sp. nov., isolated from a salt marsh.</title>
        <authorList>
            <person name="Park S."/>
            <person name="Yoon J.-H."/>
        </authorList>
    </citation>
    <scope>NUCLEOTIDE SEQUENCE</scope>
    <source>
        <strain evidence="7">SHSM-M6</strain>
    </source>
</reference>
<dbReference type="PANTHER" id="PTHR38439">
    <property type="entry name" value="AURACYANIN-B"/>
    <property type="match status" value="1"/>
</dbReference>
<dbReference type="AlphaFoldDB" id="A0A972JJS4"/>
<protein>
    <recommendedName>
        <fullName evidence="5">Azurin</fullName>
    </recommendedName>
</protein>
<sequence length="157" mass="16506">MNNSKITNLLRGVVALGLLLGISAHASANECELAIGANDAMQYDKKALSVPASCTEVTLTLTHTGSLPKTAMGHNWVLSKAEDMAAIANDGMTAGPEHNFIVDADTRVLAHTSLVGGGESASVTFSTEGMTQEQAYNFFCSFPGHWTLMQGSFSITP</sequence>
<keyword evidence="4 5" id="KW-0186">Copper</keyword>
<dbReference type="InterPro" id="IPR050845">
    <property type="entry name" value="Cu-binding_ET"/>
</dbReference>